<dbReference type="OrthoDB" id="775589at2759"/>
<dbReference type="Gene3D" id="4.10.280.10">
    <property type="entry name" value="Helix-loop-helix DNA-binding domain"/>
    <property type="match status" value="1"/>
</dbReference>
<feature type="compositionally biased region" description="Polar residues" evidence="5">
    <location>
        <begin position="11"/>
        <end position="25"/>
    </location>
</feature>
<comment type="caution">
    <text evidence="7">The sequence shown here is derived from an EMBL/GenBank/DDBJ whole genome shotgun (WGS) entry which is preliminary data.</text>
</comment>
<reference evidence="7 8" key="1">
    <citation type="submission" date="2020-04" db="EMBL/GenBank/DDBJ databases">
        <title>Plant Genome Project.</title>
        <authorList>
            <person name="Zhang R.-G."/>
        </authorList>
    </citation>
    <scope>NUCLEOTIDE SEQUENCE [LARGE SCALE GENOMIC DNA]</scope>
    <source>
        <strain evidence="7">YNK0</strain>
        <tissue evidence="7">Leaf</tissue>
    </source>
</reference>
<evidence type="ECO:0000256" key="4">
    <source>
        <dbReference type="ARBA" id="ARBA00023242"/>
    </source>
</evidence>
<protein>
    <recommendedName>
        <fullName evidence="6">BHLH domain-containing protein</fullName>
    </recommendedName>
</protein>
<dbReference type="OMA" id="FMTEMSA"/>
<keyword evidence="8" id="KW-1185">Reference proteome</keyword>
<proteinExistence type="predicted"/>
<dbReference type="Pfam" id="PF00010">
    <property type="entry name" value="HLH"/>
    <property type="match status" value="1"/>
</dbReference>
<gene>
    <name evidence="7" type="ORF">HHK36_020153</name>
</gene>
<dbReference type="GO" id="GO:0003700">
    <property type="term" value="F:DNA-binding transcription factor activity"/>
    <property type="evidence" value="ECO:0007669"/>
    <property type="project" value="TreeGrafter"/>
</dbReference>
<feature type="compositionally biased region" description="Basic and acidic residues" evidence="5">
    <location>
        <begin position="560"/>
        <end position="572"/>
    </location>
</feature>
<dbReference type="EMBL" id="JABCRI010000014">
    <property type="protein sequence ID" value="KAF8393951.1"/>
    <property type="molecule type" value="Genomic_DNA"/>
</dbReference>
<dbReference type="PANTHER" id="PTHR12565:SF184">
    <property type="entry name" value="BHLH TRANSCRIPTION FACTOR"/>
    <property type="match status" value="1"/>
</dbReference>
<feature type="region of interest" description="Disordered" evidence="5">
    <location>
        <begin position="230"/>
        <end position="355"/>
    </location>
</feature>
<feature type="compositionally biased region" description="Polar residues" evidence="5">
    <location>
        <begin position="456"/>
        <end position="469"/>
    </location>
</feature>
<dbReference type="PANTHER" id="PTHR12565">
    <property type="entry name" value="STEROL REGULATORY ELEMENT-BINDING PROTEIN"/>
    <property type="match status" value="1"/>
</dbReference>
<accession>A0A834YYH0</accession>
<dbReference type="InterPro" id="IPR024097">
    <property type="entry name" value="bHLH_ZIP_TF"/>
</dbReference>
<evidence type="ECO:0000259" key="6">
    <source>
        <dbReference type="PROSITE" id="PS50888"/>
    </source>
</evidence>
<feature type="domain" description="BHLH" evidence="6">
    <location>
        <begin position="367"/>
        <end position="417"/>
    </location>
</feature>
<evidence type="ECO:0000256" key="2">
    <source>
        <dbReference type="ARBA" id="ARBA00023015"/>
    </source>
</evidence>
<feature type="region of interest" description="Disordered" evidence="5">
    <location>
        <begin position="456"/>
        <end position="481"/>
    </location>
</feature>
<comment type="subcellular location">
    <subcellularLocation>
        <location evidence="1">Nucleus</location>
    </subcellularLocation>
</comment>
<feature type="compositionally biased region" description="Polar residues" evidence="5">
    <location>
        <begin position="339"/>
        <end position="352"/>
    </location>
</feature>
<feature type="region of interest" description="Disordered" evidence="5">
    <location>
        <begin position="536"/>
        <end position="583"/>
    </location>
</feature>
<dbReference type="InterPro" id="IPR036638">
    <property type="entry name" value="HLH_DNA-bd_sf"/>
</dbReference>
<evidence type="ECO:0000313" key="7">
    <source>
        <dbReference type="EMBL" id="KAF8393951.1"/>
    </source>
</evidence>
<evidence type="ECO:0000256" key="3">
    <source>
        <dbReference type="ARBA" id="ARBA00023163"/>
    </source>
</evidence>
<sequence length="647" mass="70133">MEKELFFLDSGSPQPTWQSSSSGMEIQTGELNCSSEQLPNSFLNLNWDNSMDQSVPFESALSSMVSSPAASNAGGPTDSVVIRELIGRLGSICNSGEISPQCQTLGYNGGNNSTNTSCYSTPLNSPPKLNLSMLTNPNLAPFSADPGFAERAARFSCFGSRSFSGRTSQFGFNETEFPYRCTPRMETGKLSRVSSSQSLKAAGSYMAGQENKDTPFQEVLEADMRSVSASASASASASDRKFSRLSRSSTPEKAEFANVLEESSASRQIPRGEASCLNGPNDVNARKRKAVPRAKAKDLPSSPPKDGKVAAEDDAKRCKPAEATGNEKDDVKAKAEPNGSINTAAQDSPKPSESQKDYIHVRARRGQATDSHSLAERVRREKISERMKFLQDLVPGCNKITGKAVMLDEIINYVQSLQRQVEFLSMKLVTVNPRMETILPKDILQSRESLPHTNYPIDSSASTFPNGHQPQRGPLLQSGFSSGAEIQNSMNHFDAGLCRNQSIQLPPLDGFGEAASQLTTFWEDDLHSVVQMGFPQNQISSNEGSDDGGDDDSDDGDNTAEEKGQGERDHYEGSMAACDDSLSDSTPWDCLALLALRMFGYKDRHGFLQIGVVAGRCRTYSFLTLLIGVAWINPRDCACKPAMGNSL</sequence>
<name>A0A834YYH0_TETSI</name>
<feature type="region of interest" description="Disordered" evidence="5">
    <location>
        <begin position="1"/>
        <end position="25"/>
    </location>
</feature>
<dbReference type="AlphaFoldDB" id="A0A834YYH0"/>
<dbReference type="GO" id="GO:0005634">
    <property type="term" value="C:nucleus"/>
    <property type="evidence" value="ECO:0007669"/>
    <property type="project" value="UniProtKB-SubCell"/>
</dbReference>
<feature type="compositionally biased region" description="Acidic residues" evidence="5">
    <location>
        <begin position="544"/>
        <end position="559"/>
    </location>
</feature>
<dbReference type="PROSITE" id="PS50888">
    <property type="entry name" value="BHLH"/>
    <property type="match status" value="1"/>
</dbReference>
<evidence type="ECO:0000256" key="1">
    <source>
        <dbReference type="ARBA" id="ARBA00004123"/>
    </source>
</evidence>
<keyword evidence="4" id="KW-0539">Nucleus</keyword>
<feature type="compositionally biased region" description="Basic and acidic residues" evidence="5">
    <location>
        <begin position="305"/>
        <end position="335"/>
    </location>
</feature>
<organism evidence="7 8">
    <name type="scientific">Tetracentron sinense</name>
    <name type="common">Spur-leaf</name>
    <dbReference type="NCBI Taxonomy" id="13715"/>
    <lineage>
        <taxon>Eukaryota</taxon>
        <taxon>Viridiplantae</taxon>
        <taxon>Streptophyta</taxon>
        <taxon>Embryophyta</taxon>
        <taxon>Tracheophyta</taxon>
        <taxon>Spermatophyta</taxon>
        <taxon>Magnoliopsida</taxon>
        <taxon>Trochodendrales</taxon>
        <taxon>Trochodendraceae</taxon>
        <taxon>Tetracentron</taxon>
    </lineage>
</organism>
<evidence type="ECO:0000256" key="5">
    <source>
        <dbReference type="SAM" id="MobiDB-lite"/>
    </source>
</evidence>
<dbReference type="FunFam" id="4.10.280.10:FF:000002">
    <property type="entry name" value="Basic helix-loop-helix transcription factor"/>
    <property type="match status" value="1"/>
</dbReference>
<dbReference type="SUPFAM" id="SSF47459">
    <property type="entry name" value="HLH, helix-loop-helix DNA-binding domain"/>
    <property type="match status" value="1"/>
</dbReference>
<keyword evidence="3" id="KW-0804">Transcription</keyword>
<keyword evidence="2" id="KW-0805">Transcription regulation</keyword>
<dbReference type="GO" id="GO:0046983">
    <property type="term" value="F:protein dimerization activity"/>
    <property type="evidence" value="ECO:0007669"/>
    <property type="project" value="InterPro"/>
</dbReference>
<evidence type="ECO:0000313" key="8">
    <source>
        <dbReference type="Proteomes" id="UP000655225"/>
    </source>
</evidence>
<dbReference type="SMART" id="SM00353">
    <property type="entry name" value="HLH"/>
    <property type="match status" value="1"/>
</dbReference>
<dbReference type="Proteomes" id="UP000655225">
    <property type="component" value="Unassembled WGS sequence"/>
</dbReference>
<dbReference type="CDD" id="cd18919">
    <property type="entry name" value="bHLH_AtBPE_like"/>
    <property type="match status" value="1"/>
</dbReference>
<dbReference type="InterPro" id="IPR011598">
    <property type="entry name" value="bHLH_dom"/>
</dbReference>